<keyword evidence="2 5" id="KW-0238">DNA-binding</keyword>
<evidence type="ECO:0000259" key="4">
    <source>
        <dbReference type="PROSITE" id="PS50987"/>
    </source>
</evidence>
<dbReference type="OrthoDB" id="9798835at2"/>
<dbReference type="SUPFAM" id="SSF46785">
    <property type="entry name" value="Winged helix' DNA-binding domain"/>
    <property type="match status" value="1"/>
</dbReference>
<dbReference type="AlphaFoldDB" id="A0A1I5RNM3"/>
<dbReference type="InterPro" id="IPR011991">
    <property type="entry name" value="ArsR-like_HTH"/>
</dbReference>
<protein>
    <submittedName>
        <fullName evidence="5">DNA-binding transcriptional regulator, ArsR family</fullName>
    </submittedName>
</protein>
<dbReference type="Proteomes" id="UP000199306">
    <property type="component" value="Unassembled WGS sequence"/>
</dbReference>
<dbReference type="GO" id="GO:0003677">
    <property type="term" value="F:DNA binding"/>
    <property type="evidence" value="ECO:0007669"/>
    <property type="project" value="UniProtKB-KW"/>
</dbReference>
<feature type="domain" description="HTH arsR-type" evidence="4">
    <location>
        <begin position="5"/>
        <end position="99"/>
    </location>
</feature>
<evidence type="ECO:0000256" key="1">
    <source>
        <dbReference type="ARBA" id="ARBA00023015"/>
    </source>
</evidence>
<dbReference type="Pfam" id="PF12840">
    <property type="entry name" value="HTH_20"/>
    <property type="match status" value="1"/>
</dbReference>
<keyword evidence="3" id="KW-0804">Transcription</keyword>
<dbReference type="InterPro" id="IPR051081">
    <property type="entry name" value="HTH_MetalResp_TranReg"/>
</dbReference>
<dbReference type="STRING" id="1079859.SAMN04515674_104162"/>
<dbReference type="SMART" id="SM00418">
    <property type="entry name" value="HTH_ARSR"/>
    <property type="match status" value="1"/>
</dbReference>
<dbReference type="CDD" id="cd00090">
    <property type="entry name" value="HTH_ARSR"/>
    <property type="match status" value="1"/>
</dbReference>
<proteinExistence type="predicted"/>
<evidence type="ECO:0000313" key="6">
    <source>
        <dbReference type="Proteomes" id="UP000199306"/>
    </source>
</evidence>
<dbReference type="PANTHER" id="PTHR33154:SF33">
    <property type="entry name" value="TRANSCRIPTIONAL REPRESSOR SDPR"/>
    <property type="match status" value="1"/>
</dbReference>
<dbReference type="NCBIfam" id="NF033788">
    <property type="entry name" value="HTH_metalloreg"/>
    <property type="match status" value="1"/>
</dbReference>
<evidence type="ECO:0000256" key="2">
    <source>
        <dbReference type="ARBA" id="ARBA00023125"/>
    </source>
</evidence>
<dbReference type="InterPro" id="IPR001845">
    <property type="entry name" value="HTH_ArsR_DNA-bd_dom"/>
</dbReference>
<organism evidence="5 6">
    <name type="scientific">Pseudarcicella hirudinis</name>
    <dbReference type="NCBI Taxonomy" id="1079859"/>
    <lineage>
        <taxon>Bacteria</taxon>
        <taxon>Pseudomonadati</taxon>
        <taxon>Bacteroidota</taxon>
        <taxon>Cytophagia</taxon>
        <taxon>Cytophagales</taxon>
        <taxon>Flectobacillaceae</taxon>
        <taxon>Pseudarcicella</taxon>
    </lineage>
</organism>
<dbReference type="PRINTS" id="PR00778">
    <property type="entry name" value="HTHARSR"/>
</dbReference>
<dbReference type="InterPro" id="IPR036390">
    <property type="entry name" value="WH_DNA-bd_sf"/>
</dbReference>
<evidence type="ECO:0000256" key="3">
    <source>
        <dbReference type="ARBA" id="ARBA00023163"/>
    </source>
</evidence>
<accession>A0A1I5RNM3</accession>
<evidence type="ECO:0000313" key="5">
    <source>
        <dbReference type="EMBL" id="SFP59990.1"/>
    </source>
</evidence>
<reference evidence="5 6" key="1">
    <citation type="submission" date="2016-10" db="EMBL/GenBank/DDBJ databases">
        <authorList>
            <person name="de Groot N.N."/>
        </authorList>
    </citation>
    <scope>NUCLEOTIDE SEQUENCE [LARGE SCALE GENOMIC DNA]</scope>
    <source>
        <strain evidence="6">E92,LMG 26720,CCM 7988</strain>
    </source>
</reference>
<name>A0A1I5RNM3_9BACT</name>
<dbReference type="Gene3D" id="1.10.10.10">
    <property type="entry name" value="Winged helix-like DNA-binding domain superfamily/Winged helix DNA-binding domain"/>
    <property type="match status" value="1"/>
</dbReference>
<sequence length="99" mass="11421">MSESVNQENIRFIEKAANAVSDKYRLSILMELTQKGEICCNEAREITGLSQSCCSHHIKLLTESELITARKDGKYIYISLNKQNFHKFSDFLKHIIEPE</sequence>
<dbReference type="RefSeq" id="WP_092015471.1">
    <property type="nucleotide sequence ID" value="NZ_FOXH01000004.1"/>
</dbReference>
<dbReference type="InterPro" id="IPR036388">
    <property type="entry name" value="WH-like_DNA-bd_sf"/>
</dbReference>
<gene>
    <name evidence="5" type="ORF">SAMN04515674_104162</name>
</gene>
<dbReference type="PANTHER" id="PTHR33154">
    <property type="entry name" value="TRANSCRIPTIONAL REGULATOR, ARSR FAMILY"/>
    <property type="match status" value="1"/>
</dbReference>
<keyword evidence="1" id="KW-0805">Transcription regulation</keyword>
<dbReference type="EMBL" id="FOXH01000004">
    <property type="protein sequence ID" value="SFP59990.1"/>
    <property type="molecule type" value="Genomic_DNA"/>
</dbReference>
<keyword evidence="6" id="KW-1185">Reference proteome</keyword>
<dbReference type="PROSITE" id="PS50987">
    <property type="entry name" value="HTH_ARSR_2"/>
    <property type="match status" value="1"/>
</dbReference>
<dbReference type="GO" id="GO:0003700">
    <property type="term" value="F:DNA-binding transcription factor activity"/>
    <property type="evidence" value="ECO:0007669"/>
    <property type="project" value="InterPro"/>
</dbReference>